<name>A0A2R5GNG2_9STRA</name>
<reference evidence="3 4" key="1">
    <citation type="submission" date="2017-12" db="EMBL/GenBank/DDBJ databases">
        <title>Sequencing, de novo assembly and annotation of complete genome of a new Thraustochytrid species, strain FCC1311.</title>
        <authorList>
            <person name="Sedici K."/>
            <person name="Godart F."/>
            <person name="Aiese Cigliano R."/>
            <person name="Sanseverino W."/>
            <person name="Barakat M."/>
            <person name="Ortet P."/>
            <person name="Marechal E."/>
            <person name="Cagnac O."/>
            <person name="Amato A."/>
        </authorList>
    </citation>
    <scope>NUCLEOTIDE SEQUENCE [LARGE SCALE GENOMIC DNA]</scope>
</reference>
<protein>
    <submittedName>
        <fullName evidence="3">Phosphorylated CTD-interacting factor 1</fullName>
    </submittedName>
</protein>
<dbReference type="EMBL" id="BEYU01000057">
    <property type="protein sequence ID" value="GBG29404.1"/>
    <property type="molecule type" value="Genomic_DNA"/>
</dbReference>
<dbReference type="Proteomes" id="UP000241890">
    <property type="component" value="Unassembled WGS sequence"/>
</dbReference>
<keyword evidence="4" id="KW-1185">Reference proteome</keyword>
<feature type="compositionally biased region" description="Acidic residues" evidence="1">
    <location>
        <begin position="85"/>
        <end position="95"/>
    </location>
</feature>
<dbReference type="InterPro" id="IPR022035">
    <property type="entry name" value="PCIF1_WW"/>
</dbReference>
<dbReference type="OrthoDB" id="193787at2759"/>
<feature type="region of interest" description="Disordered" evidence="1">
    <location>
        <begin position="26"/>
        <end position="146"/>
    </location>
</feature>
<dbReference type="GO" id="GO:0099122">
    <property type="term" value="F:RNA polymerase II C-terminal domain binding"/>
    <property type="evidence" value="ECO:0007669"/>
    <property type="project" value="InterPro"/>
</dbReference>
<evidence type="ECO:0000259" key="2">
    <source>
        <dbReference type="Pfam" id="PF12237"/>
    </source>
</evidence>
<accession>A0A2R5GNG2</accession>
<organism evidence="3 4">
    <name type="scientific">Hondaea fermentalgiana</name>
    <dbReference type="NCBI Taxonomy" id="2315210"/>
    <lineage>
        <taxon>Eukaryota</taxon>
        <taxon>Sar</taxon>
        <taxon>Stramenopiles</taxon>
        <taxon>Bigyra</taxon>
        <taxon>Labyrinthulomycetes</taxon>
        <taxon>Thraustochytrida</taxon>
        <taxon>Thraustochytriidae</taxon>
        <taxon>Hondaea</taxon>
    </lineage>
</organism>
<feature type="compositionally biased region" description="Low complexity" evidence="1">
    <location>
        <begin position="66"/>
        <end position="81"/>
    </location>
</feature>
<dbReference type="PANTHER" id="PTHR21727">
    <property type="entry name" value="PHOSPHORYLATED CTD INTERACTING FACTOR 1"/>
    <property type="match status" value="1"/>
</dbReference>
<dbReference type="GO" id="GO:0016422">
    <property type="term" value="F:mRNA (2'-O-methyladenosine-N6-)-methyltransferase activity"/>
    <property type="evidence" value="ECO:0007669"/>
    <property type="project" value="InterPro"/>
</dbReference>
<dbReference type="InterPro" id="IPR039881">
    <property type="entry name" value="PCIF1-like"/>
</dbReference>
<dbReference type="PANTHER" id="PTHR21727:SF0">
    <property type="entry name" value="MRNA (2'-O-METHYLADENOSINE-N(6)-)-METHYLTRANSFERASE"/>
    <property type="match status" value="1"/>
</dbReference>
<evidence type="ECO:0000256" key="1">
    <source>
        <dbReference type="SAM" id="MobiDB-lite"/>
    </source>
</evidence>
<proteinExistence type="predicted"/>
<feature type="compositionally biased region" description="Low complexity" evidence="1">
    <location>
        <begin position="124"/>
        <end position="137"/>
    </location>
</feature>
<comment type="caution">
    <text evidence="3">The sequence shown here is derived from an EMBL/GenBank/DDBJ whole genome shotgun (WGS) entry which is preliminary data.</text>
</comment>
<dbReference type="InParanoid" id="A0A2R5GNG2"/>
<sequence length="536" mass="58761">MAGAGDELSQLMASFYEDKPKVAAAPKLAQQHKQQGRAKIAKGTQNLIVGAKNAKRQRAAPSANITTTTSGSSTSSTSSTTKYDDGDEKEAEEDASVVTSGAAKRTKTLSQVAISAEAKPNNTASSDPPSSGDDAASNWDEDDEEAGYEIDVEDNAPPQFTDSFPAKEVWLRGELRKLHFRLEKALSVHLDPLDIAKLPLQTKLTLRNGDALWHRWIFAALESSAETHGVLPDEMGLHGAESVIRVDLEGMSGGDAAILDFSSAAAKLIANAKPPAADSKQGRRQHVTLVRAKRANGEYKLRYRSEEVTVRPTHLMKLAQTDLEAEHGARELESQEFLRAAFCVLMRYETFGGAGFQAALPDATFHVLKEDFHVEEECFASPLNKYYAFNRFCSLFPDTDSAFGSRGSFFYFRPIRGCFEVNPPFATSTVMITADRIGQLLTDAAGVGESLAFIVIVPARYADLFEKSGFHRRKLIVPNRQHNYKQGAQHRAKSRTSVASTTDTAIHILQTDAANAKWPLDENMCQRLLASFQTRQ</sequence>
<evidence type="ECO:0000313" key="4">
    <source>
        <dbReference type="Proteomes" id="UP000241890"/>
    </source>
</evidence>
<gene>
    <name evidence="3" type="ORF">FCC1311_056252</name>
</gene>
<dbReference type="Pfam" id="PF12237">
    <property type="entry name" value="PCIF1_WW"/>
    <property type="match status" value="1"/>
</dbReference>
<evidence type="ECO:0000313" key="3">
    <source>
        <dbReference type="EMBL" id="GBG29404.1"/>
    </source>
</evidence>
<dbReference type="AlphaFoldDB" id="A0A2R5GNG2"/>
<feature type="domain" description="PCIF1 WW" evidence="2">
    <location>
        <begin position="331"/>
        <end position="487"/>
    </location>
</feature>